<dbReference type="Gene3D" id="3.30.565.10">
    <property type="entry name" value="Histidine kinase-like ATPase, C-terminal domain"/>
    <property type="match status" value="1"/>
</dbReference>
<feature type="domain" description="Histidine kinase" evidence="9">
    <location>
        <begin position="259"/>
        <end position="498"/>
    </location>
</feature>
<dbReference type="PROSITE" id="PS50110">
    <property type="entry name" value="RESPONSE_REGULATORY"/>
    <property type="match status" value="1"/>
</dbReference>
<feature type="modified residue" description="Phosphohistidine" evidence="6">
    <location>
        <position position="49"/>
    </location>
</feature>
<dbReference type="Pfam" id="PF00072">
    <property type="entry name" value="Response_reg"/>
    <property type="match status" value="1"/>
</dbReference>
<feature type="domain" description="HPt" evidence="12">
    <location>
        <begin position="3"/>
        <end position="108"/>
    </location>
</feature>
<feature type="region of interest" description="Disordered" evidence="8">
    <location>
        <begin position="130"/>
        <end position="156"/>
    </location>
</feature>
<reference evidence="14" key="1">
    <citation type="submission" date="2018-09" db="EMBL/GenBank/DDBJ databases">
        <authorList>
            <person name="Livingstone P.G."/>
            <person name="Whitworth D.E."/>
        </authorList>
    </citation>
    <scope>NUCLEOTIDE SEQUENCE [LARGE SCALE GENOMIC DNA]</scope>
    <source>
        <strain evidence="14">AB047A</strain>
    </source>
</reference>
<dbReference type="InterPro" id="IPR004105">
    <property type="entry name" value="CheA-like_dim"/>
</dbReference>
<dbReference type="EMBL" id="RAWM01000111">
    <property type="protein sequence ID" value="RKH62520.1"/>
    <property type="molecule type" value="Genomic_DNA"/>
</dbReference>
<dbReference type="InterPro" id="IPR051315">
    <property type="entry name" value="Bact_Chemotaxis_CheA"/>
</dbReference>
<comment type="caution">
    <text evidence="13">The sequence shown here is derived from an EMBL/GenBank/DDBJ whole genome shotgun (WGS) entry which is preliminary data.</text>
</comment>
<evidence type="ECO:0000256" key="7">
    <source>
        <dbReference type="PROSITE-ProRule" id="PRU00169"/>
    </source>
</evidence>
<dbReference type="RefSeq" id="WP_120550031.1">
    <property type="nucleotide sequence ID" value="NZ_RAWM01000111.1"/>
</dbReference>
<evidence type="ECO:0000259" key="12">
    <source>
        <dbReference type="PROSITE" id="PS50894"/>
    </source>
</evidence>
<dbReference type="Proteomes" id="UP000282656">
    <property type="component" value="Unassembled WGS sequence"/>
</dbReference>
<dbReference type="SMART" id="SM00448">
    <property type="entry name" value="REC"/>
    <property type="match status" value="1"/>
</dbReference>
<evidence type="ECO:0000259" key="11">
    <source>
        <dbReference type="PROSITE" id="PS50851"/>
    </source>
</evidence>
<organism evidence="13 14">
    <name type="scientific">Corallococcus interemptor</name>
    <dbReference type="NCBI Taxonomy" id="2316720"/>
    <lineage>
        <taxon>Bacteria</taxon>
        <taxon>Pseudomonadati</taxon>
        <taxon>Myxococcota</taxon>
        <taxon>Myxococcia</taxon>
        <taxon>Myxococcales</taxon>
        <taxon>Cystobacterineae</taxon>
        <taxon>Myxococcaceae</taxon>
        <taxon>Corallococcus</taxon>
    </lineage>
</organism>
<evidence type="ECO:0000313" key="13">
    <source>
        <dbReference type="EMBL" id="RKH62520.1"/>
    </source>
</evidence>
<evidence type="ECO:0000259" key="10">
    <source>
        <dbReference type="PROSITE" id="PS50110"/>
    </source>
</evidence>
<dbReference type="SUPFAM" id="SSF47226">
    <property type="entry name" value="Histidine-containing phosphotransfer domain, HPT domain"/>
    <property type="match status" value="1"/>
</dbReference>
<dbReference type="InterPro" id="IPR004358">
    <property type="entry name" value="Sig_transdc_His_kin-like_C"/>
</dbReference>
<dbReference type="EC" id="2.7.13.3" evidence="2"/>
<dbReference type="Gene3D" id="2.30.30.40">
    <property type="entry name" value="SH3 Domains"/>
    <property type="match status" value="1"/>
</dbReference>
<evidence type="ECO:0000256" key="2">
    <source>
        <dbReference type="ARBA" id="ARBA00012438"/>
    </source>
</evidence>
<evidence type="ECO:0000256" key="5">
    <source>
        <dbReference type="ARBA" id="ARBA00022777"/>
    </source>
</evidence>
<dbReference type="SUPFAM" id="SSF50341">
    <property type="entry name" value="CheW-like"/>
    <property type="match status" value="1"/>
</dbReference>
<dbReference type="Gene3D" id="1.20.120.160">
    <property type="entry name" value="HPT domain"/>
    <property type="match status" value="1"/>
</dbReference>
<dbReference type="InterPro" id="IPR036890">
    <property type="entry name" value="HATPase_C_sf"/>
</dbReference>
<comment type="catalytic activity">
    <reaction evidence="1">
        <text>ATP + protein L-histidine = ADP + protein N-phospho-L-histidine.</text>
        <dbReference type="EC" id="2.7.13.3"/>
    </reaction>
</comment>
<keyword evidence="14" id="KW-1185">Reference proteome</keyword>
<dbReference type="SMART" id="SM00387">
    <property type="entry name" value="HATPase_c"/>
    <property type="match status" value="1"/>
</dbReference>
<dbReference type="CDD" id="cd16916">
    <property type="entry name" value="HATPase_CheA-like"/>
    <property type="match status" value="1"/>
</dbReference>
<dbReference type="GO" id="GO:0000155">
    <property type="term" value="F:phosphorelay sensor kinase activity"/>
    <property type="evidence" value="ECO:0007669"/>
    <property type="project" value="InterPro"/>
</dbReference>
<dbReference type="GO" id="GO:0006935">
    <property type="term" value="P:chemotaxis"/>
    <property type="evidence" value="ECO:0007669"/>
    <property type="project" value="InterPro"/>
</dbReference>
<dbReference type="CDD" id="cd00088">
    <property type="entry name" value="HPT"/>
    <property type="match status" value="1"/>
</dbReference>
<keyword evidence="4" id="KW-0808">Transferase</keyword>
<dbReference type="InterPro" id="IPR036641">
    <property type="entry name" value="HPT_dom_sf"/>
</dbReference>
<dbReference type="Gene3D" id="3.40.50.2300">
    <property type="match status" value="1"/>
</dbReference>
<keyword evidence="5 13" id="KW-0418">Kinase</keyword>
<evidence type="ECO:0000256" key="4">
    <source>
        <dbReference type="ARBA" id="ARBA00022679"/>
    </source>
</evidence>
<name>A0A3A8Q6E7_9BACT</name>
<dbReference type="InterPro" id="IPR008207">
    <property type="entry name" value="Sig_transdc_His_kin_Hpt_dom"/>
</dbReference>
<dbReference type="OrthoDB" id="9803176at2"/>
<dbReference type="PROSITE" id="PS50894">
    <property type="entry name" value="HPT"/>
    <property type="match status" value="1"/>
</dbReference>
<evidence type="ECO:0000313" key="14">
    <source>
        <dbReference type="Proteomes" id="UP000282656"/>
    </source>
</evidence>
<proteinExistence type="predicted"/>
<evidence type="ECO:0000256" key="6">
    <source>
        <dbReference type="PROSITE-ProRule" id="PRU00110"/>
    </source>
</evidence>
<feature type="domain" description="Response regulatory" evidence="10">
    <location>
        <begin position="649"/>
        <end position="765"/>
    </location>
</feature>
<feature type="domain" description="CheW-like" evidence="11">
    <location>
        <begin position="500"/>
        <end position="634"/>
    </location>
</feature>
<dbReference type="SUPFAM" id="SSF52172">
    <property type="entry name" value="CheY-like"/>
    <property type="match status" value="1"/>
</dbReference>
<dbReference type="InterPro" id="IPR001789">
    <property type="entry name" value="Sig_transdc_resp-reg_receiver"/>
</dbReference>
<dbReference type="PROSITE" id="PS50851">
    <property type="entry name" value="CHEW"/>
    <property type="match status" value="1"/>
</dbReference>
<dbReference type="PRINTS" id="PR00344">
    <property type="entry name" value="BCTRLSENSOR"/>
</dbReference>
<gene>
    <name evidence="13" type="ORF">D7X96_29630</name>
</gene>
<dbReference type="Pfam" id="PF01584">
    <property type="entry name" value="CheW"/>
    <property type="match status" value="1"/>
</dbReference>
<dbReference type="GO" id="GO:0005737">
    <property type="term" value="C:cytoplasm"/>
    <property type="evidence" value="ECO:0007669"/>
    <property type="project" value="InterPro"/>
</dbReference>
<dbReference type="AlphaFoldDB" id="A0A3A8Q6E7"/>
<dbReference type="Pfam" id="PF02518">
    <property type="entry name" value="HATPase_c"/>
    <property type="match status" value="1"/>
</dbReference>
<evidence type="ECO:0000256" key="8">
    <source>
        <dbReference type="SAM" id="MobiDB-lite"/>
    </source>
</evidence>
<protein>
    <recommendedName>
        <fullName evidence="2">histidine kinase</fullName>
        <ecNumber evidence="2">2.7.13.3</ecNumber>
    </recommendedName>
</protein>
<dbReference type="SMART" id="SM00073">
    <property type="entry name" value="HPT"/>
    <property type="match status" value="1"/>
</dbReference>
<dbReference type="PANTHER" id="PTHR43395:SF1">
    <property type="entry name" value="CHEMOTAXIS PROTEIN CHEA"/>
    <property type="match status" value="1"/>
</dbReference>
<dbReference type="SMART" id="SM00260">
    <property type="entry name" value="CheW"/>
    <property type="match status" value="1"/>
</dbReference>
<dbReference type="InterPro" id="IPR002545">
    <property type="entry name" value="CheW-lke_dom"/>
</dbReference>
<dbReference type="InterPro" id="IPR005467">
    <property type="entry name" value="His_kinase_dom"/>
</dbReference>
<dbReference type="SMART" id="SM01231">
    <property type="entry name" value="H-kinase_dim"/>
    <property type="match status" value="1"/>
</dbReference>
<dbReference type="Pfam" id="PF01627">
    <property type="entry name" value="Hpt"/>
    <property type="match status" value="1"/>
</dbReference>
<feature type="modified residue" description="4-aspartylphosphate" evidence="7">
    <location>
        <position position="698"/>
    </location>
</feature>
<dbReference type="FunFam" id="3.30.565.10:FF:000016">
    <property type="entry name" value="Chemotaxis protein CheA, putative"/>
    <property type="match status" value="1"/>
</dbReference>
<dbReference type="InterPro" id="IPR011006">
    <property type="entry name" value="CheY-like_superfamily"/>
</dbReference>
<keyword evidence="3 7" id="KW-0597">Phosphoprotein</keyword>
<dbReference type="InterPro" id="IPR003594">
    <property type="entry name" value="HATPase_dom"/>
</dbReference>
<evidence type="ECO:0000256" key="3">
    <source>
        <dbReference type="ARBA" id="ARBA00022553"/>
    </source>
</evidence>
<dbReference type="PROSITE" id="PS50109">
    <property type="entry name" value="HIS_KIN"/>
    <property type="match status" value="1"/>
</dbReference>
<evidence type="ECO:0000256" key="1">
    <source>
        <dbReference type="ARBA" id="ARBA00000085"/>
    </source>
</evidence>
<evidence type="ECO:0000259" key="9">
    <source>
        <dbReference type="PROSITE" id="PS50109"/>
    </source>
</evidence>
<dbReference type="InterPro" id="IPR036061">
    <property type="entry name" value="CheW-like_dom_sf"/>
</dbReference>
<dbReference type="PANTHER" id="PTHR43395">
    <property type="entry name" value="SENSOR HISTIDINE KINASE CHEA"/>
    <property type="match status" value="1"/>
</dbReference>
<sequence>MDTEALKKSLLKKFQEVTADRLQKIQLGVIDLEKETAEQAAEDVARELHTMKGEARMLGLAAIGQLAHAAEDVLRAEREGKTATETATDVMLRACDVLSDLIEDLDAAHTGTSATEEMVKALAEVSGHPVPALGPVRKPASSAAPPPPKPAVQAPAPVAPPAVVQAPVAAQAAPRVAEPVAVAAPAAKEEEAPSAAKANSIADRSIRVNVEVLDSLGLLAGDLLVESARGRLRSGETAQLFERFSRLGDRFLRISEEVDVPDSIRTELERAEADLHMLRDDAFRFVRRNGDGINTLHGNLAQLADHVAEARLVPLSTVFDAFPRAVRDIAKTQNKEVDLVIENADIGVDRSMLADVRDALVHLLRNAVDHGLESADFRQQMGKPATGRIRIRVRVDGDMLHIEVEDDGRGMDTERLKQVAINKRLLSPVQAAALSEREAIELIFRPGFSTREQVSELSGRGVGMDVVKRKVETLGGSVGVQSRQGRGTTITLRLPQSLALMKVLLVRLGDDVYGMPAADVVAVMRIKPDDRMEVFGTLAVRHRGKPTALVALGPLLGLNGGNRFDKPPAVVVRHGDDYAALVVDGFVDEREVAVKPCGGEFLKGAPFIAGTAALEDGRIAVLLHVPDIMTEVRRMARPVTQAPASRRLRVLLVDDSPIARATEGALVKALGHSVEEAQDGEEAYVKVQTNTYDLILTDVQMPKLDGFSLTRRLKGTPAVARIPVIILSSLASPEDKRRGLDAGADAYLVKGELGVEILAQSIDRLT</sequence>
<dbReference type="SUPFAM" id="SSF55874">
    <property type="entry name" value="ATPase domain of HSP90 chaperone/DNA topoisomerase II/histidine kinase"/>
    <property type="match status" value="1"/>
</dbReference>
<accession>A0A3A8Q6E7</accession>